<evidence type="ECO:0000313" key="4">
    <source>
        <dbReference type="Proteomes" id="UP000641139"/>
    </source>
</evidence>
<comment type="caution">
    <text evidence="3">The sequence shown here is derived from an EMBL/GenBank/DDBJ whole genome shotgun (WGS) entry which is preliminary data.</text>
</comment>
<dbReference type="CDD" id="cd03808">
    <property type="entry name" value="GT4_CapM-like"/>
    <property type="match status" value="1"/>
</dbReference>
<organism evidence="3 4">
    <name type="scientific">Capnocytophaga periodontitidis</name>
    <dbReference type="NCBI Taxonomy" id="2795027"/>
    <lineage>
        <taxon>Bacteria</taxon>
        <taxon>Pseudomonadati</taxon>
        <taxon>Bacteroidota</taxon>
        <taxon>Flavobacteriia</taxon>
        <taxon>Flavobacteriales</taxon>
        <taxon>Flavobacteriaceae</taxon>
        <taxon>Capnocytophaga</taxon>
    </lineage>
</organism>
<dbReference type="PANTHER" id="PTHR45947">
    <property type="entry name" value="SULFOQUINOVOSYL TRANSFERASE SQD2"/>
    <property type="match status" value="1"/>
</dbReference>
<evidence type="ECO:0000313" key="3">
    <source>
        <dbReference type="EMBL" id="MBI1647618.1"/>
    </source>
</evidence>
<feature type="domain" description="Glycosyltransferase subfamily 4-like N-terminal" evidence="2">
    <location>
        <begin position="25"/>
        <end position="142"/>
    </location>
</feature>
<evidence type="ECO:0000259" key="2">
    <source>
        <dbReference type="Pfam" id="PF13477"/>
    </source>
</evidence>
<dbReference type="InterPro" id="IPR001296">
    <property type="entry name" value="Glyco_trans_1"/>
</dbReference>
<gene>
    <name evidence="3" type="ORF">I7X30_11205</name>
</gene>
<dbReference type="Gene3D" id="3.40.50.2000">
    <property type="entry name" value="Glycogen Phosphorylase B"/>
    <property type="match status" value="2"/>
</dbReference>
<dbReference type="SUPFAM" id="SSF53756">
    <property type="entry name" value="UDP-Glycosyltransferase/glycogen phosphorylase"/>
    <property type="match status" value="1"/>
</dbReference>
<feature type="domain" description="Glycosyl transferase family 1" evidence="1">
    <location>
        <begin position="190"/>
        <end position="358"/>
    </location>
</feature>
<dbReference type="Pfam" id="PF13477">
    <property type="entry name" value="Glyco_trans_4_2"/>
    <property type="match status" value="1"/>
</dbReference>
<dbReference type="EMBL" id="JAEFDC010000011">
    <property type="protein sequence ID" value="MBI1647618.1"/>
    <property type="molecule type" value="Genomic_DNA"/>
</dbReference>
<proteinExistence type="predicted"/>
<name>A0ABS0SR13_9FLAO</name>
<accession>A0ABS0SR13</accession>
<evidence type="ECO:0000259" key="1">
    <source>
        <dbReference type="Pfam" id="PF00534"/>
    </source>
</evidence>
<sequence>MKTKLFRTATVPSSLNSLLKGQLKFLNETFEVTAISGEGEDLEEVKRREGVNTFAIAMSRPIAPLKDLSSLLKLYRLFKREKPTIVHSITPKAGLLSMLAAKMAGVPIRIHTFTGLIFPTRKGVMQRLLIAMDKLLCWSATDIYPEGEGVKRDLQQFHITAKPLKVLANGNINGIDTDYFSKTHFSATDKATLRASLGIGADDFVYVFVGRLVGDKGINELVTAFQALKQQTTSPIKLLLVGRQEAHLDPLQTKTLSAINIDPDIISVGEQKDVRPYLAIANCFVFPSYREGFPNVVLEAGAMELPCIVTDINGSNEIIIENKNGLIVPPKNAEAFQKAMTLLLDDKPLYHKLKSNSRPLIEQRYHRGMVWQALIEMYNKLLSVASSKK</sequence>
<dbReference type="PANTHER" id="PTHR45947:SF3">
    <property type="entry name" value="SULFOQUINOVOSYL TRANSFERASE SQD2"/>
    <property type="match status" value="1"/>
</dbReference>
<dbReference type="RefSeq" id="WP_198467170.1">
    <property type="nucleotide sequence ID" value="NZ_JAEFDC010000011.1"/>
</dbReference>
<keyword evidence="4" id="KW-1185">Reference proteome</keyword>
<dbReference type="InterPro" id="IPR028098">
    <property type="entry name" value="Glyco_trans_4-like_N"/>
</dbReference>
<reference evidence="3 4" key="1">
    <citation type="journal article" date="2021" name="Int. J. Syst. Evol. Microbiol.">
        <title>Capnocytophaga periodontitidis sp. nov., isolated from subgingival plaque of periodontitis patient.</title>
        <authorList>
            <person name="Zhang Y."/>
            <person name="Qiao D."/>
            <person name="Shi W."/>
            <person name="Wu D."/>
            <person name="Cai M."/>
        </authorList>
    </citation>
    <scope>NUCLEOTIDE SEQUENCE [LARGE SCALE GENOMIC DNA]</scope>
    <source>
        <strain evidence="3 4">051621</strain>
    </source>
</reference>
<protein>
    <submittedName>
        <fullName evidence="3">Glycosyltransferase family 4 protein</fullName>
    </submittedName>
</protein>
<dbReference type="Pfam" id="PF00534">
    <property type="entry name" value="Glycos_transf_1"/>
    <property type="match status" value="1"/>
</dbReference>
<dbReference type="Proteomes" id="UP000641139">
    <property type="component" value="Unassembled WGS sequence"/>
</dbReference>
<dbReference type="InterPro" id="IPR050194">
    <property type="entry name" value="Glycosyltransferase_grp1"/>
</dbReference>